<evidence type="ECO:0000313" key="2">
    <source>
        <dbReference type="EMBL" id="SJX64760.1"/>
    </source>
</evidence>
<name>A0A2N8UJ06_9BASI</name>
<dbReference type="CDD" id="cd04301">
    <property type="entry name" value="NAT_SF"/>
    <property type="match status" value="1"/>
</dbReference>
<evidence type="ECO:0000313" key="3">
    <source>
        <dbReference type="Proteomes" id="UP000239563"/>
    </source>
</evidence>
<accession>A0A2N8UJ06</accession>
<keyword evidence="2" id="KW-0808">Transferase</keyword>
<feature type="domain" description="N-acetyltransferase" evidence="1">
    <location>
        <begin position="1"/>
        <end position="166"/>
    </location>
</feature>
<dbReference type="Proteomes" id="UP000239563">
    <property type="component" value="Chromosome XIII"/>
</dbReference>
<dbReference type="Pfam" id="PF00583">
    <property type="entry name" value="Acetyltransf_1"/>
    <property type="match status" value="1"/>
</dbReference>
<dbReference type="InterPro" id="IPR000182">
    <property type="entry name" value="GNAT_dom"/>
</dbReference>
<dbReference type="SUPFAM" id="SSF55729">
    <property type="entry name" value="Acyl-CoA N-acyltransferases (Nat)"/>
    <property type="match status" value="1"/>
</dbReference>
<protein>
    <submittedName>
        <fullName evidence="2">Related to Acetyltransferase</fullName>
    </submittedName>
</protein>
<evidence type="ECO:0000259" key="1">
    <source>
        <dbReference type="PROSITE" id="PS51186"/>
    </source>
</evidence>
<sequence length="173" mass="19009">MATEADVEAICRICSSSWRCTYSKLLSIHLIEAIIAKYYTHDRIQSEIAPAMPHWSGYIVVDDEHGHVVAVGAGAMSSATAGELYVLYADPDRRGKGFGSAVLELLTNQQVAAGASEQWVSVQKGNTLGLPFYLARGFVQVEEKPSWDDSLSQEGVRSWRMRRSIGSRRESGS</sequence>
<proteinExistence type="predicted"/>
<dbReference type="InterPro" id="IPR016181">
    <property type="entry name" value="Acyl_CoA_acyltransferase"/>
</dbReference>
<dbReference type="AlphaFoldDB" id="A0A2N8UJ06"/>
<dbReference type="EMBL" id="LT795066">
    <property type="protein sequence ID" value="SJX64760.1"/>
    <property type="molecule type" value="Genomic_DNA"/>
</dbReference>
<gene>
    <name evidence="2" type="ORF">SRS1_00096</name>
</gene>
<reference evidence="2 3" key="1">
    <citation type="submission" date="2017-02" db="EMBL/GenBank/DDBJ databases">
        <authorList>
            <person name="Peterson S.W."/>
        </authorList>
    </citation>
    <scope>NUCLEOTIDE SEQUENCE [LARGE SCALE GENOMIC DNA]</scope>
    <source>
        <strain evidence="2 3">SRS1_H2-8</strain>
    </source>
</reference>
<organism evidence="2 3">
    <name type="scientific">Sporisorium reilianum f. sp. reilianum</name>
    <dbReference type="NCBI Taxonomy" id="72559"/>
    <lineage>
        <taxon>Eukaryota</taxon>
        <taxon>Fungi</taxon>
        <taxon>Dikarya</taxon>
        <taxon>Basidiomycota</taxon>
        <taxon>Ustilaginomycotina</taxon>
        <taxon>Ustilaginomycetes</taxon>
        <taxon>Ustilaginales</taxon>
        <taxon>Ustilaginaceae</taxon>
        <taxon>Sporisorium</taxon>
    </lineage>
</organism>
<dbReference type="GO" id="GO:0016747">
    <property type="term" value="F:acyltransferase activity, transferring groups other than amino-acyl groups"/>
    <property type="evidence" value="ECO:0007669"/>
    <property type="project" value="InterPro"/>
</dbReference>
<dbReference type="PROSITE" id="PS51186">
    <property type="entry name" value="GNAT"/>
    <property type="match status" value="1"/>
</dbReference>
<dbReference type="Gene3D" id="3.40.630.30">
    <property type="match status" value="1"/>
</dbReference>